<gene>
    <name evidence="2" type="ORF">AO501_26825</name>
</gene>
<evidence type="ECO:0000313" key="3">
    <source>
        <dbReference type="Proteomes" id="UP000051677"/>
    </source>
</evidence>
<evidence type="ECO:0000256" key="1">
    <source>
        <dbReference type="SAM" id="SignalP"/>
    </source>
</evidence>
<keyword evidence="1" id="KW-0732">Signal</keyword>
<comment type="caution">
    <text evidence="2">The sequence shown here is derived from an EMBL/GenBank/DDBJ whole genome shotgun (WGS) entry which is preliminary data.</text>
</comment>
<sequence>MRILTGFKTAVSTLTVLSAATLTLGTGMAAATGPVPISSTLRNCDGSPVKTAVQAPRVALGRGVVIFRPSGSTVSADVNLVISNQPGMHYDVGLIQVPRPTSATCGPGDPGTTFTGVDTDPMGQANVTINAPLQQGTTGVWVMVTTPNPHNQAPGEYYTSEFVAPV</sequence>
<dbReference type="STRING" id="1778.A9W97_06250"/>
<accession>A0A0Q2MDM5</accession>
<proteinExistence type="predicted"/>
<dbReference type="EMBL" id="LKTM01000293">
    <property type="protein sequence ID" value="KQH77823.1"/>
    <property type="molecule type" value="Genomic_DNA"/>
</dbReference>
<dbReference type="RefSeq" id="WP_055579279.1">
    <property type="nucleotide sequence ID" value="NZ_LKTM01000293.1"/>
</dbReference>
<dbReference type="AlphaFoldDB" id="A0A0Q2MDM5"/>
<evidence type="ECO:0000313" key="2">
    <source>
        <dbReference type="EMBL" id="KQH77823.1"/>
    </source>
</evidence>
<feature type="chain" id="PRO_5006194489" evidence="1">
    <location>
        <begin position="30"/>
        <end position="166"/>
    </location>
</feature>
<feature type="signal peptide" evidence="1">
    <location>
        <begin position="1"/>
        <end position="29"/>
    </location>
</feature>
<reference evidence="2 3" key="1">
    <citation type="submission" date="2015-10" db="EMBL/GenBank/DDBJ databases">
        <title>Mycobacterium gordonae draft genome assembly.</title>
        <authorList>
            <person name="Ustinova V."/>
            <person name="Smirnova T."/>
            <person name="Blagodatskikh K."/>
            <person name="Varlamov D."/>
            <person name="Larionova E."/>
            <person name="Chernousova L."/>
        </authorList>
    </citation>
    <scope>NUCLEOTIDE SEQUENCE [LARGE SCALE GENOMIC DNA]</scope>
    <source>
        <strain evidence="2 3">CTRI 14-8773</strain>
    </source>
</reference>
<protein>
    <submittedName>
        <fullName evidence="2">Uncharacterized protein</fullName>
    </submittedName>
</protein>
<organism evidence="2 3">
    <name type="scientific">Mycobacterium gordonae</name>
    <dbReference type="NCBI Taxonomy" id="1778"/>
    <lineage>
        <taxon>Bacteria</taxon>
        <taxon>Bacillati</taxon>
        <taxon>Actinomycetota</taxon>
        <taxon>Actinomycetes</taxon>
        <taxon>Mycobacteriales</taxon>
        <taxon>Mycobacteriaceae</taxon>
        <taxon>Mycobacterium</taxon>
    </lineage>
</organism>
<dbReference type="Proteomes" id="UP000051677">
    <property type="component" value="Unassembled WGS sequence"/>
</dbReference>
<name>A0A0Q2MDM5_MYCGO</name>